<sequence>MSTFGASDRVTFIRCFALTNWYEENSNKPKQKDIEEAEEAMKFIGSKIGKTYQLHEELDIARLGGDTPKKPEARFKLDNRKKKKKAVIEIKQFPFESNKDEASLLFTRPKLFKWFLDFHHIHADEDHRIIFHLKIKQISFDPTKALRDLEFANPFEGIFTEYLELKTVKWHRSEEYHLTADRVLYFDDLKDQFIVLEESNNPVDINAAIKDSFDYDKYVDLLYNTWIKKKWDKKFNQYKKDSKFLYLKIMMSPIIEASFYHEAFLLKKFIKVLLNKYGNSTSISQLEGILFYAAGTYQFLEFTKKGTTLHI</sequence>
<comment type="caution">
    <text evidence="1">The sequence shown here is derived from an EMBL/GenBank/DDBJ whole genome shotgun (WGS) entry which is preliminary data.</text>
</comment>
<dbReference type="Proteomes" id="UP000187134">
    <property type="component" value="Unassembled WGS sequence"/>
</dbReference>
<dbReference type="RefSeq" id="WP_076331684.1">
    <property type="nucleotide sequence ID" value="NZ_MRTJ01000002.1"/>
</dbReference>
<organism evidence="1 2">
    <name type="scientific">Paenibacillus amylolyticus</name>
    <dbReference type="NCBI Taxonomy" id="1451"/>
    <lineage>
        <taxon>Bacteria</taxon>
        <taxon>Bacillati</taxon>
        <taxon>Bacillota</taxon>
        <taxon>Bacilli</taxon>
        <taxon>Bacillales</taxon>
        <taxon>Paenibacillaceae</taxon>
        <taxon>Paenibacillus</taxon>
    </lineage>
</organism>
<name>A0A1R1C046_PAEAM</name>
<accession>A0A1R1C046</accession>
<gene>
    <name evidence="1" type="ORF">BK131_11555</name>
</gene>
<evidence type="ECO:0000313" key="2">
    <source>
        <dbReference type="Proteomes" id="UP000187134"/>
    </source>
</evidence>
<proteinExistence type="predicted"/>
<dbReference type="AlphaFoldDB" id="A0A1R1C046"/>
<dbReference type="EMBL" id="MRTJ01000002">
    <property type="protein sequence ID" value="OMF15493.1"/>
    <property type="molecule type" value="Genomic_DNA"/>
</dbReference>
<protein>
    <submittedName>
        <fullName evidence="1">Uncharacterized protein</fullName>
    </submittedName>
</protein>
<evidence type="ECO:0000313" key="1">
    <source>
        <dbReference type="EMBL" id="OMF15493.1"/>
    </source>
</evidence>
<reference evidence="1 2" key="1">
    <citation type="submission" date="2016-11" db="EMBL/GenBank/DDBJ databases">
        <title>Paenibacillus species isolates.</title>
        <authorList>
            <person name="Beno S.M."/>
        </authorList>
    </citation>
    <scope>NUCLEOTIDE SEQUENCE [LARGE SCALE GENOMIC DNA]</scope>
    <source>
        <strain evidence="1 2">FSL H8-0246</strain>
    </source>
</reference>